<dbReference type="Proteomes" id="UP000202231">
    <property type="component" value="Segment"/>
</dbReference>
<keyword evidence="2" id="KW-1185">Reference proteome</keyword>
<reference evidence="1 2" key="1">
    <citation type="journal article" date="2016" name="Appl. Environ. Microbiol.">
        <title>Genomic Diversity of Phages Infecting Probiotic Strains of Lactobacillus paracasei.</title>
        <authorList>
            <person name="Mercanti D.J."/>
            <person name="Rousseau G.M."/>
            <person name="Capra M.L."/>
            <person name="Quiberoni A."/>
            <person name="Tremblay D.M."/>
            <person name="Labrie S.J."/>
            <person name="Moineau S."/>
        </authorList>
    </citation>
    <scope>NUCLEOTIDE SEQUENCE [LARGE SCALE GENOMIC DNA]</scope>
</reference>
<accession>A0A0P0I378</accession>
<name>A0A0P0I378_9CAUD</name>
<gene>
    <name evidence="1" type="ORF">CL2_16</name>
</gene>
<organism evidence="1 2">
    <name type="scientific">Lactobacillus phage CL2</name>
    <dbReference type="NCBI Taxonomy" id="1739608"/>
    <lineage>
        <taxon>Viruses</taxon>
        <taxon>Duplodnaviria</taxon>
        <taxon>Heunggongvirae</taxon>
        <taxon>Uroviricota</taxon>
        <taxon>Caudoviricetes</taxon>
        <taxon>Colunavirus</taxon>
        <taxon>Colunavirus CL2</taxon>
    </lineage>
</organism>
<dbReference type="OrthoDB" id="18462at10239"/>
<evidence type="ECO:0000313" key="2">
    <source>
        <dbReference type="Proteomes" id="UP000202231"/>
    </source>
</evidence>
<dbReference type="EMBL" id="KR905067">
    <property type="protein sequence ID" value="ALJ97788.1"/>
    <property type="molecule type" value="Genomic_DNA"/>
</dbReference>
<dbReference type="RefSeq" id="YP_009201811.1">
    <property type="nucleotide sequence ID" value="NC_028835.1"/>
</dbReference>
<evidence type="ECO:0000313" key="1">
    <source>
        <dbReference type="EMBL" id="ALJ97788.1"/>
    </source>
</evidence>
<dbReference type="Pfam" id="PF12363">
    <property type="entry name" value="Phage_TAC_12"/>
    <property type="match status" value="1"/>
</dbReference>
<sequence>MQLTINGKEYELNFGVRFVREMDKNMGAVMHGINFGMGVAKALAGLNAYDAAVLADTIYSATVTSKKRPSANEVDDFIDSNSDLDSLFKQVANEMNSANAVKAVAKNMKA</sequence>
<dbReference type="KEGG" id="vg:26628991"/>
<dbReference type="GeneID" id="26628991"/>
<dbReference type="InterPro" id="IPR024410">
    <property type="entry name" value="Phage_TAC_12"/>
</dbReference>
<evidence type="ECO:0008006" key="3">
    <source>
        <dbReference type="Google" id="ProtNLM"/>
    </source>
</evidence>
<proteinExistence type="predicted"/>
<protein>
    <recommendedName>
        <fullName evidence="3">Phage protein</fullName>
    </recommendedName>
</protein>